<accession>A0ABW7MX61</accession>
<keyword evidence="1" id="KW-0812">Transmembrane</keyword>
<evidence type="ECO:0000313" key="3">
    <source>
        <dbReference type="Proteomes" id="UP001610104"/>
    </source>
</evidence>
<dbReference type="EMBL" id="JBAWKC010000005">
    <property type="protein sequence ID" value="MFH6769752.1"/>
    <property type="molecule type" value="Genomic_DNA"/>
</dbReference>
<dbReference type="RefSeq" id="WP_395438982.1">
    <property type="nucleotide sequence ID" value="NZ_JBAWKC010000005.1"/>
</dbReference>
<comment type="caution">
    <text evidence="2">The sequence shown here is derived from an EMBL/GenBank/DDBJ whole genome shotgun (WGS) entry which is preliminary data.</text>
</comment>
<dbReference type="Proteomes" id="UP001610104">
    <property type="component" value="Unassembled WGS sequence"/>
</dbReference>
<evidence type="ECO:0000313" key="2">
    <source>
        <dbReference type="EMBL" id="MFH6769752.1"/>
    </source>
</evidence>
<dbReference type="Pfam" id="PF19578">
    <property type="entry name" value="DUF6090"/>
    <property type="match status" value="1"/>
</dbReference>
<evidence type="ECO:0000256" key="1">
    <source>
        <dbReference type="SAM" id="Phobius"/>
    </source>
</evidence>
<keyword evidence="1" id="KW-1133">Transmembrane helix</keyword>
<keyword evidence="3" id="KW-1185">Reference proteome</keyword>
<reference evidence="2 3" key="1">
    <citation type="submission" date="2024-02" db="EMBL/GenBank/DDBJ databases">
        <title>A Gaetbulibacter species isolated from tidal flats and genomic insights of their niches.</title>
        <authorList>
            <person name="Ye Y."/>
        </authorList>
    </citation>
    <scope>NUCLEOTIDE SEQUENCE [LARGE SCALE GENOMIC DNA]</scope>
    <source>
        <strain evidence="2 3">KEM-8</strain>
    </source>
</reference>
<organism evidence="2 3">
    <name type="scientific">Gaetbulibacter aquiaggeris</name>
    <dbReference type="NCBI Taxonomy" id="1735373"/>
    <lineage>
        <taxon>Bacteria</taxon>
        <taxon>Pseudomonadati</taxon>
        <taxon>Bacteroidota</taxon>
        <taxon>Flavobacteriia</taxon>
        <taxon>Flavobacteriales</taxon>
        <taxon>Flavobacteriaceae</taxon>
        <taxon>Gaetbulibacter</taxon>
    </lineage>
</organism>
<keyword evidence="1" id="KW-0472">Membrane</keyword>
<name>A0ABW7MX61_9FLAO</name>
<gene>
    <name evidence="2" type="ORF">V8G56_13445</name>
</gene>
<feature type="transmembrane region" description="Helical" evidence="1">
    <location>
        <begin position="21"/>
        <end position="42"/>
    </location>
</feature>
<proteinExistence type="predicted"/>
<dbReference type="InterPro" id="IPR045749">
    <property type="entry name" value="DUF6090"/>
</dbReference>
<protein>
    <submittedName>
        <fullName evidence="2">DUF6090 family protein</fullName>
    </submittedName>
</protein>
<sequence>MIKLFRNIRQNLIMENKTTNYLKYAIGEIILVIIGILIALSINNWNEHRKLKIEEHNSLIDLRSEIVSNIEALTKTIVSHQKSYDVAKKLKDLFNDREAFDNMPDSIFLTNYLQMVNNATFDPKLGILKSLISSGKINTLSNKELLYSISSLEDEITDALEDQVKIDEQMPDYVRSIYVNSGVIIDGKFQGLDIKSRYEKPEFRIMVLMLYNTWRPNGLLEEQELLESFKHILALIDQEIKK</sequence>